<dbReference type="Pfam" id="PF12804">
    <property type="entry name" value="NTP_transf_3"/>
    <property type="match status" value="1"/>
</dbReference>
<comment type="caution">
    <text evidence="2">The sequence shown here is derived from an EMBL/GenBank/DDBJ whole genome shotgun (WGS) entry which is preliminary data.</text>
</comment>
<feature type="domain" description="MobA-like NTP transferase" evidence="1">
    <location>
        <begin position="5"/>
        <end position="168"/>
    </location>
</feature>
<evidence type="ECO:0000313" key="3">
    <source>
        <dbReference type="Proteomes" id="UP001157125"/>
    </source>
</evidence>
<sequence length="186" mass="18863">MTIAGVVLAAGAGTRAGGPKALRVREDGEPWVAVAAQALRDAGCSPVLVVLGAGAAEATDVVPPWAEVVIAQAWAEGQSASLRAALAHAADAIDALAVAVTLADLPHQTSQAARRVIDAVAEHRTGLARAVYHGVPAHPVVIGRDHWDALMATLAGDTGARDYLATHQALEVDCSDLHGGEDVDGA</sequence>
<dbReference type="SUPFAM" id="SSF53448">
    <property type="entry name" value="Nucleotide-diphospho-sugar transferases"/>
    <property type="match status" value="1"/>
</dbReference>
<organism evidence="2 3">
    <name type="scientific">Demequina litorisediminis</name>
    <dbReference type="NCBI Taxonomy" id="1849022"/>
    <lineage>
        <taxon>Bacteria</taxon>
        <taxon>Bacillati</taxon>
        <taxon>Actinomycetota</taxon>
        <taxon>Actinomycetes</taxon>
        <taxon>Micrococcales</taxon>
        <taxon>Demequinaceae</taxon>
        <taxon>Demequina</taxon>
    </lineage>
</organism>
<accession>A0ABQ6IBH5</accession>
<evidence type="ECO:0000259" key="1">
    <source>
        <dbReference type="Pfam" id="PF12804"/>
    </source>
</evidence>
<reference evidence="3" key="1">
    <citation type="journal article" date="2019" name="Int. J. Syst. Evol. Microbiol.">
        <title>The Global Catalogue of Microorganisms (GCM) 10K type strain sequencing project: providing services to taxonomists for standard genome sequencing and annotation.</title>
        <authorList>
            <consortium name="The Broad Institute Genomics Platform"/>
            <consortium name="The Broad Institute Genome Sequencing Center for Infectious Disease"/>
            <person name="Wu L."/>
            <person name="Ma J."/>
        </authorList>
    </citation>
    <scope>NUCLEOTIDE SEQUENCE [LARGE SCALE GENOMIC DNA]</scope>
    <source>
        <strain evidence="3">NBRC 112299</strain>
    </source>
</reference>
<dbReference type="RefSeq" id="WP_284327488.1">
    <property type="nucleotide sequence ID" value="NZ_BSUN01000001.1"/>
</dbReference>
<dbReference type="PANTHER" id="PTHR43777">
    <property type="entry name" value="MOLYBDENUM COFACTOR CYTIDYLYLTRANSFERASE"/>
    <property type="match status" value="1"/>
</dbReference>
<name>A0ABQ6IBH5_9MICO</name>
<dbReference type="EMBL" id="BSUN01000001">
    <property type="protein sequence ID" value="GMA34606.1"/>
    <property type="molecule type" value="Genomic_DNA"/>
</dbReference>
<protein>
    <recommendedName>
        <fullName evidence="1">MobA-like NTP transferase domain-containing protein</fullName>
    </recommendedName>
</protein>
<dbReference type="InterPro" id="IPR025877">
    <property type="entry name" value="MobA-like_NTP_Trfase"/>
</dbReference>
<dbReference type="PANTHER" id="PTHR43777:SF1">
    <property type="entry name" value="MOLYBDENUM COFACTOR CYTIDYLYLTRANSFERASE"/>
    <property type="match status" value="1"/>
</dbReference>
<keyword evidence="3" id="KW-1185">Reference proteome</keyword>
<evidence type="ECO:0000313" key="2">
    <source>
        <dbReference type="EMBL" id="GMA34606.1"/>
    </source>
</evidence>
<dbReference type="InterPro" id="IPR029044">
    <property type="entry name" value="Nucleotide-diphossugar_trans"/>
</dbReference>
<dbReference type="Gene3D" id="3.90.550.10">
    <property type="entry name" value="Spore Coat Polysaccharide Biosynthesis Protein SpsA, Chain A"/>
    <property type="match status" value="1"/>
</dbReference>
<dbReference type="Proteomes" id="UP001157125">
    <property type="component" value="Unassembled WGS sequence"/>
</dbReference>
<proteinExistence type="predicted"/>
<gene>
    <name evidence="2" type="ORF">GCM10025876_08100</name>
</gene>